<reference evidence="1" key="1">
    <citation type="journal article" date="2020" name="Nature">
        <title>Giant virus diversity and host interactions through global metagenomics.</title>
        <authorList>
            <person name="Schulz F."/>
            <person name="Roux S."/>
            <person name="Paez-Espino D."/>
            <person name="Jungbluth S."/>
            <person name="Walsh D.A."/>
            <person name="Denef V.J."/>
            <person name="McMahon K.D."/>
            <person name="Konstantinidis K.T."/>
            <person name="Eloe-Fadrosh E.A."/>
            <person name="Kyrpides N.C."/>
            <person name="Woyke T."/>
        </authorList>
    </citation>
    <scope>NUCLEOTIDE SEQUENCE</scope>
    <source>
        <strain evidence="1">GVMAG-M-3300020523-10</strain>
    </source>
</reference>
<dbReference type="EMBL" id="MN739382">
    <property type="protein sequence ID" value="QHT01845.1"/>
    <property type="molecule type" value="Genomic_DNA"/>
</dbReference>
<organism evidence="1">
    <name type="scientific">viral metagenome</name>
    <dbReference type="NCBI Taxonomy" id="1070528"/>
    <lineage>
        <taxon>unclassified sequences</taxon>
        <taxon>metagenomes</taxon>
        <taxon>organismal metagenomes</taxon>
    </lineage>
</organism>
<name>A0A6C0CE01_9ZZZZ</name>
<protein>
    <submittedName>
        <fullName evidence="1">Uncharacterized protein</fullName>
    </submittedName>
</protein>
<evidence type="ECO:0000313" key="1">
    <source>
        <dbReference type="EMBL" id="QHT01845.1"/>
    </source>
</evidence>
<proteinExistence type="predicted"/>
<sequence length="164" mass="19270">MLKFANLNRKEAIEKQQLFIKSLEVLNNDFFNISNYDEFTNYDKLLDDLKSHTRSHYYLNIYQTLQTIPYKYLSQSIETNNPKDDKECETKACMHPQFGYHINVNQLPVELSIEFTIPANQITNKLKLIGVYVIDVSILNANINKTFDEFKALEAIILKSYFNK</sequence>
<dbReference type="AlphaFoldDB" id="A0A6C0CE01"/>
<accession>A0A6C0CE01</accession>